<dbReference type="Proteomes" id="UP000553632">
    <property type="component" value="Unassembled WGS sequence"/>
</dbReference>
<dbReference type="EMBL" id="JABANO010022135">
    <property type="protein sequence ID" value="KAF4725680.1"/>
    <property type="molecule type" value="Genomic_DNA"/>
</dbReference>
<sequence length="191" mass="22729">MSRSWSELGDDEKVEAVLMELTLRAAGEEPNDYAHWRQLLEDQRLELQILRERRAETEEELHASVHQLYEREIRVIERGIHIIEDDIRRTRDELKEEASRDSQLQAGLMRLRERREREAAELRAKALEAEQSGNEMKQQLSKVLHEYSEQQAKLATLKADLEDRKRNGSELRRQVKKLDDDMQRLVYQQDI</sequence>
<protein>
    <submittedName>
        <fullName evidence="2">Uncharacterized protein</fullName>
    </submittedName>
</protein>
<keyword evidence="1" id="KW-0175">Coiled coil</keyword>
<evidence type="ECO:0000256" key="1">
    <source>
        <dbReference type="SAM" id="Coils"/>
    </source>
</evidence>
<reference evidence="2 3" key="1">
    <citation type="submission" date="2020-04" db="EMBL/GenBank/DDBJ databases">
        <title>Perkinsus olseni comparative genomics.</title>
        <authorList>
            <person name="Bogema D.R."/>
        </authorList>
    </citation>
    <scope>NUCLEOTIDE SEQUENCE [LARGE SCALE GENOMIC DNA]</scope>
    <source>
        <strain evidence="2 3">ATCC PRA-207</strain>
    </source>
</reference>
<keyword evidence="3" id="KW-1185">Reference proteome</keyword>
<accession>A0A7J6S0W7</accession>
<feature type="coiled-coil region" evidence="1">
    <location>
        <begin position="33"/>
        <end position="67"/>
    </location>
</feature>
<name>A0A7J6S0W7_PEROL</name>
<evidence type="ECO:0000313" key="3">
    <source>
        <dbReference type="Proteomes" id="UP000553632"/>
    </source>
</evidence>
<organism evidence="2 3">
    <name type="scientific">Perkinsus olseni</name>
    <name type="common">Perkinsus atlanticus</name>
    <dbReference type="NCBI Taxonomy" id="32597"/>
    <lineage>
        <taxon>Eukaryota</taxon>
        <taxon>Sar</taxon>
        <taxon>Alveolata</taxon>
        <taxon>Perkinsozoa</taxon>
        <taxon>Perkinsea</taxon>
        <taxon>Perkinsida</taxon>
        <taxon>Perkinsidae</taxon>
        <taxon>Perkinsus</taxon>
    </lineage>
</organism>
<comment type="caution">
    <text evidence="2">The sequence shown here is derived from an EMBL/GenBank/DDBJ whole genome shotgun (WGS) entry which is preliminary data.</text>
</comment>
<evidence type="ECO:0000313" key="2">
    <source>
        <dbReference type="EMBL" id="KAF4725680.1"/>
    </source>
</evidence>
<proteinExistence type="predicted"/>
<dbReference type="AlphaFoldDB" id="A0A7J6S0W7"/>
<gene>
    <name evidence="2" type="ORF">FOZ63_023026</name>
</gene>
<feature type="coiled-coil region" evidence="1">
    <location>
        <begin position="108"/>
        <end position="181"/>
    </location>
</feature>